<dbReference type="Proteomes" id="UP000304880">
    <property type="component" value="Unassembled WGS sequence"/>
</dbReference>
<reference evidence="2 3" key="1">
    <citation type="submission" date="2019-06" db="EMBL/GenBank/DDBJ databases">
        <authorList>
            <person name="Li J."/>
        </authorList>
    </citation>
    <scope>NUCLEOTIDE SEQUENCE [LARGE SCALE GENOMIC DNA]</scope>
    <source>
        <strain evidence="2 3">CGMCC 1.8012</strain>
    </source>
</reference>
<organism evidence="2 3">
    <name type="scientific">Paracoccus haeundaensis</name>
    <dbReference type="NCBI Taxonomy" id="225362"/>
    <lineage>
        <taxon>Bacteria</taxon>
        <taxon>Pseudomonadati</taxon>
        <taxon>Pseudomonadota</taxon>
        <taxon>Alphaproteobacteria</taxon>
        <taxon>Rhodobacterales</taxon>
        <taxon>Paracoccaceae</taxon>
        <taxon>Paracoccus</taxon>
    </lineage>
</organism>
<keyword evidence="3" id="KW-1185">Reference proteome</keyword>
<accession>A0A5C4R2C4</accession>
<evidence type="ECO:0000313" key="2">
    <source>
        <dbReference type="EMBL" id="TNH38076.1"/>
    </source>
</evidence>
<proteinExistence type="predicted"/>
<protein>
    <submittedName>
        <fullName evidence="2">Uncharacterized protein</fullName>
    </submittedName>
</protein>
<feature type="compositionally biased region" description="Polar residues" evidence="1">
    <location>
        <begin position="1"/>
        <end position="14"/>
    </location>
</feature>
<sequence length="63" mass="6812">MTQDQLKPTPTDQVQEAAKTERHPEVPDHVLDEEDPAVPGGNRPDAAVAEDPTKPGLIDKSKT</sequence>
<comment type="caution">
    <text evidence="2">The sequence shown here is derived from an EMBL/GenBank/DDBJ whole genome shotgun (WGS) entry which is preliminary data.</text>
</comment>
<name>A0A5C4R2C4_9RHOB</name>
<dbReference type="EMBL" id="VDDC01000038">
    <property type="protein sequence ID" value="TNH38076.1"/>
    <property type="molecule type" value="Genomic_DNA"/>
</dbReference>
<dbReference type="RefSeq" id="WP_139599377.1">
    <property type="nucleotide sequence ID" value="NZ_VDDC01000038.1"/>
</dbReference>
<feature type="compositionally biased region" description="Basic and acidic residues" evidence="1">
    <location>
        <begin position="18"/>
        <end position="30"/>
    </location>
</feature>
<dbReference type="AlphaFoldDB" id="A0A5C4R2C4"/>
<gene>
    <name evidence="2" type="ORF">FHD67_16665</name>
</gene>
<feature type="region of interest" description="Disordered" evidence="1">
    <location>
        <begin position="1"/>
        <end position="63"/>
    </location>
</feature>
<feature type="compositionally biased region" description="Basic and acidic residues" evidence="1">
    <location>
        <begin position="51"/>
        <end position="63"/>
    </location>
</feature>
<evidence type="ECO:0000313" key="3">
    <source>
        <dbReference type="Proteomes" id="UP000304880"/>
    </source>
</evidence>
<evidence type="ECO:0000256" key="1">
    <source>
        <dbReference type="SAM" id="MobiDB-lite"/>
    </source>
</evidence>